<sequence length="129" mass="14069">MFNRVLSTFLTALALSTLASAAAEPPHLHNGQSIAFDYTDSMLNGDTWFGMGVLPTGIPAPESIVQAGWEGPVVINIDNEDGVPATFLLSYPFFAPGLSYTVHLFQYDIETLKIVIPDVHNKTFIWVNA</sequence>
<dbReference type="AlphaFoldDB" id="A0AAD7BB75"/>
<feature type="signal peptide" evidence="1">
    <location>
        <begin position="1"/>
        <end position="21"/>
    </location>
</feature>
<keyword evidence="3" id="KW-1185">Reference proteome</keyword>
<organism evidence="2 3">
    <name type="scientific">Roridomyces roridus</name>
    <dbReference type="NCBI Taxonomy" id="1738132"/>
    <lineage>
        <taxon>Eukaryota</taxon>
        <taxon>Fungi</taxon>
        <taxon>Dikarya</taxon>
        <taxon>Basidiomycota</taxon>
        <taxon>Agaricomycotina</taxon>
        <taxon>Agaricomycetes</taxon>
        <taxon>Agaricomycetidae</taxon>
        <taxon>Agaricales</taxon>
        <taxon>Marasmiineae</taxon>
        <taxon>Mycenaceae</taxon>
        <taxon>Roridomyces</taxon>
    </lineage>
</organism>
<dbReference type="Proteomes" id="UP001221142">
    <property type="component" value="Unassembled WGS sequence"/>
</dbReference>
<proteinExistence type="predicted"/>
<dbReference type="EMBL" id="JARKIF010000023">
    <property type="protein sequence ID" value="KAJ7616117.1"/>
    <property type="molecule type" value="Genomic_DNA"/>
</dbReference>
<evidence type="ECO:0000313" key="2">
    <source>
        <dbReference type="EMBL" id="KAJ7616117.1"/>
    </source>
</evidence>
<protein>
    <submittedName>
        <fullName evidence="2">Uncharacterized protein</fullName>
    </submittedName>
</protein>
<gene>
    <name evidence="2" type="ORF">FB45DRAFT_935303</name>
</gene>
<comment type="caution">
    <text evidence="2">The sequence shown here is derived from an EMBL/GenBank/DDBJ whole genome shotgun (WGS) entry which is preliminary data.</text>
</comment>
<reference evidence="2" key="1">
    <citation type="submission" date="2023-03" db="EMBL/GenBank/DDBJ databases">
        <title>Massive genome expansion in bonnet fungi (Mycena s.s.) driven by repeated elements and novel gene families across ecological guilds.</title>
        <authorList>
            <consortium name="Lawrence Berkeley National Laboratory"/>
            <person name="Harder C.B."/>
            <person name="Miyauchi S."/>
            <person name="Viragh M."/>
            <person name="Kuo A."/>
            <person name="Thoen E."/>
            <person name="Andreopoulos B."/>
            <person name="Lu D."/>
            <person name="Skrede I."/>
            <person name="Drula E."/>
            <person name="Henrissat B."/>
            <person name="Morin E."/>
            <person name="Kohler A."/>
            <person name="Barry K."/>
            <person name="LaButti K."/>
            <person name="Morin E."/>
            <person name="Salamov A."/>
            <person name="Lipzen A."/>
            <person name="Mereny Z."/>
            <person name="Hegedus B."/>
            <person name="Baldrian P."/>
            <person name="Stursova M."/>
            <person name="Weitz H."/>
            <person name="Taylor A."/>
            <person name="Grigoriev I.V."/>
            <person name="Nagy L.G."/>
            <person name="Martin F."/>
            <person name="Kauserud H."/>
        </authorList>
    </citation>
    <scope>NUCLEOTIDE SEQUENCE</scope>
    <source>
        <strain evidence="2">9284</strain>
    </source>
</reference>
<keyword evidence="1" id="KW-0732">Signal</keyword>
<evidence type="ECO:0000313" key="3">
    <source>
        <dbReference type="Proteomes" id="UP001221142"/>
    </source>
</evidence>
<evidence type="ECO:0000256" key="1">
    <source>
        <dbReference type="SAM" id="SignalP"/>
    </source>
</evidence>
<accession>A0AAD7BB75</accession>
<feature type="chain" id="PRO_5041929586" evidence="1">
    <location>
        <begin position="22"/>
        <end position="129"/>
    </location>
</feature>
<name>A0AAD7BB75_9AGAR</name>